<dbReference type="AlphaFoldDB" id="A0A498IIT7"/>
<name>A0A498IIT7_MALDO</name>
<proteinExistence type="predicted"/>
<protein>
    <submittedName>
        <fullName evidence="2">Uncharacterized protein</fullName>
    </submittedName>
</protein>
<comment type="caution">
    <text evidence="2">The sequence shown here is derived from an EMBL/GenBank/DDBJ whole genome shotgun (WGS) entry which is preliminary data.</text>
</comment>
<dbReference type="EMBL" id="RDQH01000338">
    <property type="protein sequence ID" value="RXH81957.1"/>
    <property type="molecule type" value="Genomic_DNA"/>
</dbReference>
<feature type="region of interest" description="Disordered" evidence="1">
    <location>
        <begin position="1"/>
        <end position="40"/>
    </location>
</feature>
<accession>A0A498IIT7</accession>
<sequence length="237" mass="26482">MFYQQPDEISLGSYRPQTTNPVEGLDVVHGNGPEANPVKGPVVPADDPDGNTVEEGPVVPKANVVVEVYVVHVDGLKEIPVEGRVVPEQALLRRANTVKGPVVPVDDPKANPVEGLLFLLMAAPVPPLDGDERIIFFFHNRILKPDEEPSRLISMYQMIGPSGHLMGKFDRSLLEDYHRLKYVLMILAMKMSLHEAHRIQFSMWPERGKKGYAALAFVFTRRPLVQLIVKVVYVSKM</sequence>
<evidence type="ECO:0000256" key="1">
    <source>
        <dbReference type="SAM" id="MobiDB-lite"/>
    </source>
</evidence>
<reference evidence="2 3" key="1">
    <citation type="submission" date="2018-10" db="EMBL/GenBank/DDBJ databases">
        <title>A high-quality apple genome assembly.</title>
        <authorList>
            <person name="Hu J."/>
        </authorList>
    </citation>
    <scope>NUCLEOTIDE SEQUENCE [LARGE SCALE GENOMIC DNA]</scope>
    <source>
        <strain evidence="3">cv. HFTH1</strain>
        <tissue evidence="2">Young leaf</tissue>
    </source>
</reference>
<dbReference type="Proteomes" id="UP000290289">
    <property type="component" value="Chromosome 12"/>
</dbReference>
<gene>
    <name evidence="2" type="ORF">DVH24_036298</name>
</gene>
<organism evidence="2 3">
    <name type="scientific">Malus domestica</name>
    <name type="common">Apple</name>
    <name type="synonym">Pyrus malus</name>
    <dbReference type="NCBI Taxonomy" id="3750"/>
    <lineage>
        <taxon>Eukaryota</taxon>
        <taxon>Viridiplantae</taxon>
        <taxon>Streptophyta</taxon>
        <taxon>Embryophyta</taxon>
        <taxon>Tracheophyta</taxon>
        <taxon>Spermatophyta</taxon>
        <taxon>Magnoliopsida</taxon>
        <taxon>eudicotyledons</taxon>
        <taxon>Gunneridae</taxon>
        <taxon>Pentapetalae</taxon>
        <taxon>rosids</taxon>
        <taxon>fabids</taxon>
        <taxon>Rosales</taxon>
        <taxon>Rosaceae</taxon>
        <taxon>Amygdaloideae</taxon>
        <taxon>Maleae</taxon>
        <taxon>Malus</taxon>
    </lineage>
</organism>
<evidence type="ECO:0000313" key="2">
    <source>
        <dbReference type="EMBL" id="RXH81957.1"/>
    </source>
</evidence>
<keyword evidence="3" id="KW-1185">Reference proteome</keyword>
<evidence type="ECO:0000313" key="3">
    <source>
        <dbReference type="Proteomes" id="UP000290289"/>
    </source>
</evidence>